<keyword evidence="4" id="KW-0509">mRNA transport</keyword>
<dbReference type="PROSITE" id="PS50084">
    <property type="entry name" value="KH_TYPE_1"/>
    <property type="match status" value="2"/>
</dbReference>
<dbReference type="Gene3D" id="3.30.70.330">
    <property type="match status" value="1"/>
</dbReference>
<dbReference type="PANTHER" id="PTHR10288">
    <property type="entry name" value="KH DOMAIN CONTAINING RNA BINDING PROTEIN"/>
    <property type="match status" value="1"/>
</dbReference>
<dbReference type="CDD" id="cd22401">
    <property type="entry name" value="KH-I_IGF2BP_rpt2"/>
    <property type="match status" value="1"/>
</dbReference>
<dbReference type="GO" id="GO:0006417">
    <property type="term" value="P:regulation of translation"/>
    <property type="evidence" value="ECO:0007669"/>
    <property type="project" value="UniProtKB-KW"/>
</dbReference>
<dbReference type="STRING" id="400682.A0A1X7VP74"/>
<feature type="domain" description="RRM" evidence="8">
    <location>
        <begin position="2"/>
        <end position="72"/>
    </location>
</feature>
<evidence type="ECO:0000256" key="4">
    <source>
        <dbReference type="ARBA" id="ARBA00022816"/>
    </source>
</evidence>
<name>A0A1X7VP74_AMPQE</name>
<dbReference type="PROSITE" id="PS50102">
    <property type="entry name" value="RRM"/>
    <property type="match status" value="1"/>
</dbReference>
<dbReference type="GO" id="GO:0051028">
    <property type="term" value="P:mRNA transport"/>
    <property type="evidence" value="ECO:0007669"/>
    <property type="project" value="UniProtKB-KW"/>
</dbReference>
<dbReference type="SMART" id="SM00360">
    <property type="entry name" value="RRM"/>
    <property type="match status" value="2"/>
</dbReference>
<organism evidence="9">
    <name type="scientific">Amphimedon queenslandica</name>
    <name type="common">Sponge</name>
    <dbReference type="NCBI Taxonomy" id="400682"/>
    <lineage>
        <taxon>Eukaryota</taxon>
        <taxon>Metazoa</taxon>
        <taxon>Porifera</taxon>
        <taxon>Demospongiae</taxon>
        <taxon>Heteroscleromorpha</taxon>
        <taxon>Haplosclerida</taxon>
        <taxon>Niphatidae</taxon>
        <taxon>Amphimedon</taxon>
    </lineage>
</organism>
<keyword evidence="6" id="KW-0694">RNA-binding</keyword>
<feature type="compositionally biased region" description="Low complexity" evidence="7">
    <location>
        <begin position="440"/>
        <end position="450"/>
    </location>
</feature>
<dbReference type="InterPro" id="IPR036612">
    <property type="entry name" value="KH_dom_type_1_sf"/>
</dbReference>
<dbReference type="InterPro" id="IPR035979">
    <property type="entry name" value="RBD_domain_sf"/>
</dbReference>
<comment type="similarity">
    <text evidence="1">Belongs to the RRM IMP/VICKZ family.</text>
</comment>
<dbReference type="InterPro" id="IPR000504">
    <property type="entry name" value="RRM_dom"/>
</dbReference>
<accession>A0A1X7VP74</accession>
<dbReference type="KEGG" id="aqu:105315026"/>
<dbReference type="GO" id="GO:0003723">
    <property type="term" value="F:RNA binding"/>
    <property type="evidence" value="ECO:0007669"/>
    <property type="project" value="UniProtKB-UniRule"/>
</dbReference>
<keyword evidence="5" id="KW-0810">Translation regulation</keyword>
<sequence length="714" mass="76948">MTQLYVGNLSEEGDEKSIRSLFGKYGTVREVLMKNGYAFVEMESPLQAEHVMRVLNGTDILGHPMIVEPSHQQRLSSRRSQLGVVEVTNIPTHMTLEAIENYFNQTVGQVIKLEIEDNQPADFGAKRVLVSFESMEIAQRAAAMYSGEDTILKCTVLGEYYRPDSAGGLKNGRRSIPASPTKGNNEFPLRILVPSEMVGAIIGKDGATIRHITQLTKARVDVHRRENLGSMEKAITIIGGPESCTEACYQIMRIMQNELLTTNGSIFENGKHHFEPLPVVPLKVLAHNELVGRVIGKGGNTLKRIMAESGTKITISKLKDLTAYNMERTITILGTIDNCKKAESLISAKLRASYESDMSQFMLSIDNSPTSSPPQSSFSAETFTKSSVIHPQSLPTTPTAIRTFQDYSQEHTRLTTLHGSTGALEVNGLGGFYPPPPSSHQPQPQTQKPHYSLSGGPPVQYGIDPMINGTGHASNSYSKNYLYSGSDMSHPTPPLSAGYQGEDDDLTDVFHGLSLKDPPGIGYRRTSSMMSSMGVAARRSSAPTQSGGPMVNWPSSISEEEPFVPPIGGGGPTSSKLFGMWSSNPVQPPTSAQSSQGGGAPGSIWSPTFGSRPESELSNYQDSDSSNNGFSPIYSPVTTNGIFDSNLLSNGRTGGLSIHAITSSAGTHNSIMSKGTLTPAYQPHDEGESYIDSLIKDSVNTVTTSNTISAGTGW</sequence>
<feature type="region of interest" description="Disordered" evidence="7">
    <location>
        <begin position="577"/>
        <end position="632"/>
    </location>
</feature>
<dbReference type="Proteomes" id="UP000007879">
    <property type="component" value="Unassembled WGS sequence"/>
</dbReference>
<evidence type="ECO:0000313" key="9">
    <source>
        <dbReference type="EnsemblMetazoa" id="Aqu2.1.42191_001"/>
    </source>
</evidence>
<evidence type="ECO:0000256" key="3">
    <source>
        <dbReference type="ARBA" id="ARBA00022737"/>
    </source>
</evidence>
<dbReference type="CDD" id="cd00590">
    <property type="entry name" value="RRM_SF"/>
    <property type="match status" value="1"/>
</dbReference>
<dbReference type="EnsemblMetazoa" id="Aqu2.1.42191_001">
    <property type="protein sequence ID" value="Aqu2.1.42191_001"/>
    <property type="gene ID" value="Aqu2.1.42191"/>
</dbReference>
<reference evidence="10" key="1">
    <citation type="journal article" date="2010" name="Nature">
        <title>The Amphimedon queenslandica genome and the evolution of animal complexity.</title>
        <authorList>
            <person name="Srivastava M."/>
            <person name="Simakov O."/>
            <person name="Chapman J."/>
            <person name="Fahey B."/>
            <person name="Gauthier M.E."/>
            <person name="Mitros T."/>
            <person name="Richards G.S."/>
            <person name="Conaco C."/>
            <person name="Dacre M."/>
            <person name="Hellsten U."/>
            <person name="Larroux C."/>
            <person name="Putnam N.H."/>
            <person name="Stanke M."/>
            <person name="Adamska M."/>
            <person name="Darling A."/>
            <person name="Degnan S.M."/>
            <person name="Oakley T.H."/>
            <person name="Plachetzki D.C."/>
            <person name="Zhai Y."/>
            <person name="Adamski M."/>
            <person name="Calcino A."/>
            <person name="Cummins S.F."/>
            <person name="Goodstein D.M."/>
            <person name="Harris C."/>
            <person name="Jackson D.J."/>
            <person name="Leys S.P."/>
            <person name="Shu S."/>
            <person name="Woodcroft B.J."/>
            <person name="Vervoort M."/>
            <person name="Kosik K.S."/>
            <person name="Manning G."/>
            <person name="Degnan B.M."/>
            <person name="Rokhsar D.S."/>
        </authorList>
    </citation>
    <scope>NUCLEOTIDE SEQUENCE [LARGE SCALE GENOMIC DNA]</scope>
</reference>
<evidence type="ECO:0000256" key="6">
    <source>
        <dbReference type="PROSITE-ProRule" id="PRU00176"/>
    </source>
</evidence>
<keyword evidence="2" id="KW-0813">Transport</keyword>
<gene>
    <name evidence="9" type="primary">105315026</name>
</gene>
<dbReference type="SMART" id="SM00322">
    <property type="entry name" value="KH"/>
    <property type="match status" value="2"/>
</dbReference>
<feature type="region of interest" description="Disordered" evidence="7">
    <location>
        <begin position="428"/>
        <end position="456"/>
    </location>
</feature>
<evidence type="ECO:0000259" key="8">
    <source>
        <dbReference type="PROSITE" id="PS50102"/>
    </source>
</evidence>
<dbReference type="InterPro" id="IPR004088">
    <property type="entry name" value="KH_dom_type_1"/>
</dbReference>
<dbReference type="InterPro" id="IPR004087">
    <property type="entry name" value="KH_dom"/>
</dbReference>
<protein>
    <recommendedName>
        <fullName evidence="8">RRM domain-containing protein</fullName>
    </recommendedName>
</protein>
<dbReference type="AlphaFoldDB" id="A0A1X7VP74"/>
<evidence type="ECO:0000256" key="7">
    <source>
        <dbReference type="SAM" id="MobiDB-lite"/>
    </source>
</evidence>
<dbReference type="FunCoup" id="A0A1X7VP74">
    <property type="interactions" value="196"/>
</dbReference>
<dbReference type="SUPFAM" id="SSF54928">
    <property type="entry name" value="RNA-binding domain, RBD"/>
    <property type="match status" value="1"/>
</dbReference>
<evidence type="ECO:0000256" key="1">
    <source>
        <dbReference type="ARBA" id="ARBA00009094"/>
    </source>
</evidence>
<dbReference type="CDD" id="cd22400">
    <property type="entry name" value="KH-I_IGF2BP_rpt1"/>
    <property type="match status" value="1"/>
</dbReference>
<dbReference type="EnsemblMetazoa" id="XM_020002051.1">
    <property type="protein sequence ID" value="XP_019857610.1"/>
    <property type="gene ID" value="LOC105315026"/>
</dbReference>
<reference evidence="9" key="2">
    <citation type="submission" date="2017-05" db="UniProtKB">
        <authorList>
            <consortium name="EnsemblMetazoa"/>
        </authorList>
    </citation>
    <scope>IDENTIFICATION</scope>
</reference>
<dbReference type="Gene3D" id="3.30.1370.10">
    <property type="entry name" value="K Homology domain, type 1"/>
    <property type="match status" value="2"/>
</dbReference>
<feature type="compositionally biased region" description="Polar residues" evidence="7">
    <location>
        <begin position="616"/>
        <end position="632"/>
    </location>
</feature>
<keyword evidence="10" id="KW-1185">Reference proteome</keyword>
<evidence type="ECO:0000256" key="2">
    <source>
        <dbReference type="ARBA" id="ARBA00022448"/>
    </source>
</evidence>
<dbReference type="Pfam" id="PF00013">
    <property type="entry name" value="KH_1"/>
    <property type="match status" value="2"/>
</dbReference>
<evidence type="ECO:0000256" key="5">
    <source>
        <dbReference type="ARBA" id="ARBA00022845"/>
    </source>
</evidence>
<evidence type="ECO:0000313" key="10">
    <source>
        <dbReference type="Proteomes" id="UP000007879"/>
    </source>
</evidence>
<dbReference type="InterPro" id="IPR012677">
    <property type="entry name" value="Nucleotide-bd_a/b_plait_sf"/>
</dbReference>
<keyword evidence="3" id="KW-0677">Repeat</keyword>
<dbReference type="OrthoDB" id="752362at2759"/>
<dbReference type="Pfam" id="PF00076">
    <property type="entry name" value="RRM_1"/>
    <property type="match status" value="1"/>
</dbReference>
<dbReference type="InParanoid" id="A0A1X7VP74"/>
<dbReference type="SUPFAM" id="SSF54791">
    <property type="entry name" value="Eukaryotic type KH-domain (KH-domain type I)"/>
    <property type="match status" value="2"/>
</dbReference>
<proteinExistence type="inferred from homology"/>